<organism evidence="3 4">
    <name type="scientific">Desulfococcus multivorans DSM 2059</name>
    <dbReference type="NCBI Taxonomy" id="1121405"/>
    <lineage>
        <taxon>Bacteria</taxon>
        <taxon>Pseudomonadati</taxon>
        <taxon>Thermodesulfobacteriota</taxon>
        <taxon>Desulfobacteria</taxon>
        <taxon>Desulfobacterales</taxon>
        <taxon>Desulfococcaceae</taxon>
        <taxon>Desulfococcus</taxon>
    </lineage>
</organism>
<protein>
    <recommendedName>
        <fullName evidence="5">DUF4389 domain-containing protein</fullName>
    </recommendedName>
</protein>
<keyword evidence="2" id="KW-0812">Transmembrane</keyword>
<reference evidence="3 4" key="1">
    <citation type="journal article" date="2013" name="Genome Announc.">
        <title>Draft genome sequences for three mercury-methylating, sulfate-reducing bacteria.</title>
        <authorList>
            <person name="Brown S.D."/>
            <person name="Hurt R.A.Jr."/>
            <person name="Gilmour C.C."/>
            <person name="Elias D.A."/>
        </authorList>
    </citation>
    <scope>NUCLEOTIDE SEQUENCE [LARGE SCALE GENOMIC DNA]</scope>
    <source>
        <strain evidence="3 4">DSM 2059</strain>
    </source>
</reference>
<evidence type="ECO:0000256" key="2">
    <source>
        <dbReference type="SAM" id="Phobius"/>
    </source>
</evidence>
<evidence type="ECO:0008006" key="5">
    <source>
        <dbReference type="Google" id="ProtNLM"/>
    </source>
</evidence>
<evidence type="ECO:0000313" key="4">
    <source>
        <dbReference type="Proteomes" id="UP000014977"/>
    </source>
</evidence>
<dbReference type="EMBL" id="ATHJ01000011">
    <property type="protein sequence ID" value="EPR44963.1"/>
    <property type="molecule type" value="Genomic_DNA"/>
</dbReference>
<evidence type="ECO:0000256" key="1">
    <source>
        <dbReference type="SAM" id="MobiDB-lite"/>
    </source>
</evidence>
<dbReference type="Proteomes" id="UP000014977">
    <property type="component" value="Unassembled WGS sequence"/>
</dbReference>
<gene>
    <name evidence="3" type="ORF">dsmv_0999</name>
</gene>
<keyword evidence="2" id="KW-1133">Transmembrane helix</keyword>
<dbReference type="OrthoDB" id="5458236at2"/>
<feature type="transmembrane region" description="Helical" evidence="2">
    <location>
        <begin position="31"/>
        <end position="60"/>
    </location>
</feature>
<dbReference type="Pfam" id="PF14333">
    <property type="entry name" value="DUF4389"/>
    <property type="match status" value="1"/>
</dbReference>
<dbReference type="InterPro" id="IPR025498">
    <property type="entry name" value="DUF4389"/>
</dbReference>
<proteinExistence type="predicted"/>
<sequence>MDQVKAVLFAVLNACLNFILARKKIGIYFCFAALYAILTGMVAFAFLVLTLLQGIVLIILTQPNGAIKSLNHRLTVYIYRMLRFIALCETQKPYPFGPVPQEIEPADEVDLRVETPETNMFGPKGPSKPAADTEPGASQGDAPEGKAPEQPADSVPMGYDEEKEK</sequence>
<keyword evidence="2" id="KW-0472">Membrane</keyword>
<comment type="caution">
    <text evidence="3">The sequence shown here is derived from an EMBL/GenBank/DDBJ whole genome shotgun (WGS) entry which is preliminary data.</text>
</comment>
<evidence type="ECO:0000313" key="3">
    <source>
        <dbReference type="EMBL" id="EPR44963.1"/>
    </source>
</evidence>
<name>S7VK69_DESML</name>
<dbReference type="STRING" id="897.B2D07_11885"/>
<dbReference type="RefSeq" id="WP_020875190.1">
    <property type="nucleotide sequence ID" value="NZ_ATHJ01000011.1"/>
</dbReference>
<keyword evidence="4" id="KW-1185">Reference proteome</keyword>
<dbReference type="eggNOG" id="ENOG5031M6X">
    <property type="taxonomic scope" value="Bacteria"/>
</dbReference>
<feature type="region of interest" description="Disordered" evidence="1">
    <location>
        <begin position="98"/>
        <end position="165"/>
    </location>
</feature>
<accession>S7VK69</accession>
<dbReference type="AlphaFoldDB" id="S7VK69"/>